<comment type="caution">
    <text evidence="1">The sequence shown here is derived from an EMBL/GenBank/DDBJ whole genome shotgun (WGS) entry which is preliminary data.</text>
</comment>
<accession>A0ACC2XUN1</accession>
<gene>
    <name evidence="1" type="ORF">QFC24_002130</name>
</gene>
<protein>
    <submittedName>
        <fullName evidence="1">Uncharacterized protein</fullName>
    </submittedName>
</protein>
<reference evidence="1" key="1">
    <citation type="submission" date="2023-04" db="EMBL/GenBank/DDBJ databases">
        <title>Draft Genome sequencing of Naganishia species isolated from polar environments using Oxford Nanopore Technology.</title>
        <authorList>
            <person name="Leo P."/>
            <person name="Venkateswaran K."/>
        </authorList>
    </citation>
    <scope>NUCLEOTIDE SEQUENCE</scope>
    <source>
        <strain evidence="1">DBVPG 5303</strain>
    </source>
</reference>
<sequence length="671" mass="73691">MSKNGQPETFAENGRDTFASATSNARQAPPRTSEDSLANLLQDALETPLARSTSIDWSSASDGEHERRDHYSAFRQPEVPPYVTPLPQAHLQTLPHSHLHAHPRASSGLVAVGGDVSRPPLLFSPLSKPSRPLVQLNADTIPVATVGLSETRRLTTAERYTEVGPEAQGVDVLEEALKIVHGREVKIQGHEENLLTGLGSQRIRQTPEKRSRTRSSTNIVGESTKMAASALQNASRTASGILNQVNIAGKQFSSFVPGSPFQKDEARKTVKGDKKSRAPPRPKFRHRSSSESSLQPSPRHLQRTISSLLEVSRNQPENYADFSSQERYPLFSSASLHRSSSFTSLNFPLHLGLSRPNLPSFPNVQIPRPFSSSAIADDIEGRPLWRTLWEGTGVADANKKDEGAKKKAHDEMLAPEDKGENVEESMAKIEQKYETPKNPLVFCHGLLGFDYLGPSSLPPVFCYIKSLQISHWRGIREVLEANGCEVMITRVPATSSTKIRSEILMAAIEERYPGREVNLIGHSMGGIDGRYMISKLKPEKFKVSSLTTISTPHRGSPFADYVIDNIIGRANLPSWLSLLDSLKLPNGGDGTAFEALGSKSMESFNEECPDDPNVKYFSWGACFEPGYLDTFRWSHSIIYAAEGPNDGLVSVQSAKHGEYQGTLVGVSHTDL</sequence>
<evidence type="ECO:0000313" key="2">
    <source>
        <dbReference type="Proteomes" id="UP001234202"/>
    </source>
</evidence>
<keyword evidence="2" id="KW-1185">Reference proteome</keyword>
<name>A0ACC2XUN1_9TREE</name>
<dbReference type="Proteomes" id="UP001234202">
    <property type="component" value="Unassembled WGS sequence"/>
</dbReference>
<proteinExistence type="predicted"/>
<organism evidence="1 2">
    <name type="scientific">Naganishia onofrii</name>
    <dbReference type="NCBI Taxonomy" id="1851511"/>
    <lineage>
        <taxon>Eukaryota</taxon>
        <taxon>Fungi</taxon>
        <taxon>Dikarya</taxon>
        <taxon>Basidiomycota</taxon>
        <taxon>Agaricomycotina</taxon>
        <taxon>Tremellomycetes</taxon>
        <taxon>Filobasidiales</taxon>
        <taxon>Filobasidiaceae</taxon>
        <taxon>Naganishia</taxon>
    </lineage>
</organism>
<dbReference type="EMBL" id="JASBWV010000005">
    <property type="protein sequence ID" value="KAJ9126392.1"/>
    <property type="molecule type" value="Genomic_DNA"/>
</dbReference>
<evidence type="ECO:0000313" key="1">
    <source>
        <dbReference type="EMBL" id="KAJ9126392.1"/>
    </source>
</evidence>